<dbReference type="AlphaFoldDB" id="A0A4Y8L823"/>
<accession>A0A4Y8L823</accession>
<evidence type="ECO:0000313" key="2">
    <source>
        <dbReference type="EMBL" id="TFD97210.1"/>
    </source>
</evidence>
<dbReference type="InterPro" id="IPR013830">
    <property type="entry name" value="SGNH_hydro"/>
</dbReference>
<dbReference type="STRING" id="1121485.GCA_000426485_01224"/>
<dbReference type="Proteomes" id="UP000297861">
    <property type="component" value="Unassembled WGS sequence"/>
</dbReference>
<protein>
    <recommendedName>
        <fullName evidence="1">SGNH hydrolase-type esterase domain-containing protein</fullName>
    </recommendedName>
</protein>
<dbReference type="PANTHER" id="PTHR14209:SF19">
    <property type="entry name" value="ISOAMYL ACETATE-HYDROLYZING ESTERASE 1 HOMOLOG"/>
    <property type="match status" value="1"/>
</dbReference>
<dbReference type="GO" id="GO:0016788">
    <property type="term" value="F:hydrolase activity, acting on ester bonds"/>
    <property type="evidence" value="ECO:0007669"/>
    <property type="project" value="UniProtKB-ARBA"/>
</dbReference>
<dbReference type="Gene3D" id="3.40.50.1110">
    <property type="entry name" value="SGNH hydrolase"/>
    <property type="match status" value="1"/>
</dbReference>
<dbReference type="PROSITE" id="PS51257">
    <property type="entry name" value="PROKAR_LIPOPROTEIN"/>
    <property type="match status" value="1"/>
</dbReference>
<evidence type="ECO:0000259" key="1">
    <source>
        <dbReference type="Pfam" id="PF13472"/>
    </source>
</evidence>
<sequence length="213" mass="24255">MRILFWSILCSILFVSCLKEPKLKIACIGDSITSGYLLEDIEKDSYPSVLQRLMGDSCEVKNFGFAQRTLLQKGDYPYMKEQMYKDALSYNPDIVIIMLGTNDTSPENMKYKEEFVEDMTQMVKSFQQSPASPRVYLCLPTHPYKVFAKRDSILTGIMFPYIKEVSKNCNAGLIDLHSVTSDSTLYIDGIHPNKKGAEVIAQTVYNKIKENLD</sequence>
<dbReference type="InterPro" id="IPR045136">
    <property type="entry name" value="Iah1-like"/>
</dbReference>
<evidence type="ECO:0000313" key="3">
    <source>
        <dbReference type="Proteomes" id="UP000297861"/>
    </source>
</evidence>
<keyword evidence="3" id="KW-1185">Reference proteome</keyword>
<dbReference type="RefSeq" id="WP_051290583.1">
    <property type="nucleotide sequence ID" value="NZ_JAWZLG010000100.1"/>
</dbReference>
<dbReference type="InterPro" id="IPR036514">
    <property type="entry name" value="SGNH_hydro_sf"/>
</dbReference>
<name>A0A4Y8L823_9BACT</name>
<comment type="caution">
    <text evidence="2">The sequence shown here is derived from an EMBL/GenBank/DDBJ whole genome shotgun (WGS) entry which is preliminary data.</text>
</comment>
<dbReference type="OrthoDB" id="9796689at2"/>
<dbReference type="PANTHER" id="PTHR14209">
    <property type="entry name" value="ISOAMYL ACETATE-HYDROLYZING ESTERASE 1"/>
    <property type="match status" value="1"/>
</dbReference>
<dbReference type="EMBL" id="SOML01000003">
    <property type="protein sequence ID" value="TFD97210.1"/>
    <property type="molecule type" value="Genomic_DNA"/>
</dbReference>
<proteinExistence type="predicted"/>
<dbReference type="SUPFAM" id="SSF52266">
    <property type="entry name" value="SGNH hydrolase"/>
    <property type="match status" value="1"/>
</dbReference>
<feature type="domain" description="SGNH hydrolase-type esterase" evidence="1">
    <location>
        <begin position="27"/>
        <end position="198"/>
    </location>
</feature>
<organism evidence="2 3">
    <name type="scientific">Dysgonomonas capnocytophagoides</name>
    <dbReference type="NCBI Taxonomy" id="45254"/>
    <lineage>
        <taxon>Bacteria</taxon>
        <taxon>Pseudomonadati</taxon>
        <taxon>Bacteroidota</taxon>
        <taxon>Bacteroidia</taxon>
        <taxon>Bacteroidales</taxon>
        <taxon>Dysgonomonadaceae</taxon>
        <taxon>Dysgonomonas</taxon>
    </lineage>
</organism>
<gene>
    <name evidence="2" type="ORF">E2605_05950</name>
</gene>
<reference evidence="2 3" key="1">
    <citation type="submission" date="2019-03" db="EMBL/GenBank/DDBJ databases">
        <title>San Antonio Military Medical Center submission to MRSN (WRAIR), pending publication.</title>
        <authorList>
            <person name="Blyth D.M."/>
            <person name="Mccarthy S.L."/>
            <person name="Schall S.E."/>
            <person name="Stam J.A."/>
            <person name="Ong A.C."/>
            <person name="Mcgann P.T."/>
        </authorList>
    </citation>
    <scope>NUCLEOTIDE SEQUENCE [LARGE SCALE GENOMIC DNA]</scope>
    <source>
        <strain evidence="2 3">MRSN571793</strain>
    </source>
</reference>
<dbReference type="Pfam" id="PF13472">
    <property type="entry name" value="Lipase_GDSL_2"/>
    <property type="match status" value="1"/>
</dbReference>